<feature type="region of interest" description="Disordered" evidence="1">
    <location>
        <begin position="275"/>
        <end position="346"/>
    </location>
</feature>
<protein>
    <submittedName>
        <fullName evidence="2">Uncharacterized protein</fullName>
    </submittedName>
</protein>
<name>A0AAN7TIA4_9PEZI</name>
<feature type="compositionally biased region" description="Basic and acidic residues" evidence="1">
    <location>
        <begin position="984"/>
        <end position="994"/>
    </location>
</feature>
<feature type="compositionally biased region" description="Polar residues" evidence="1">
    <location>
        <begin position="1270"/>
        <end position="1282"/>
    </location>
</feature>
<evidence type="ECO:0000313" key="3">
    <source>
        <dbReference type="Proteomes" id="UP001310890"/>
    </source>
</evidence>
<feature type="compositionally biased region" description="Basic and acidic residues" evidence="1">
    <location>
        <begin position="834"/>
        <end position="843"/>
    </location>
</feature>
<accession>A0AAN7TIA4</accession>
<evidence type="ECO:0000256" key="1">
    <source>
        <dbReference type="SAM" id="MobiDB-lite"/>
    </source>
</evidence>
<dbReference type="EMBL" id="JAVRRL010000003">
    <property type="protein sequence ID" value="KAK5117956.1"/>
    <property type="molecule type" value="Genomic_DNA"/>
</dbReference>
<feature type="compositionally biased region" description="Polar residues" evidence="1">
    <location>
        <begin position="1053"/>
        <end position="1072"/>
    </location>
</feature>
<organism evidence="2 3">
    <name type="scientific">Meristemomyces frigidus</name>
    <dbReference type="NCBI Taxonomy" id="1508187"/>
    <lineage>
        <taxon>Eukaryota</taxon>
        <taxon>Fungi</taxon>
        <taxon>Dikarya</taxon>
        <taxon>Ascomycota</taxon>
        <taxon>Pezizomycotina</taxon>
        <taxon>Dothideomycetes</taxon>
        <taxon>Dothideomycetidae</taxon>
        <taxon>Mycosphaerellales</taxon>
        <taxon>Teratosphaeriaceae</taxon>
        <taxon>Meristemomyces</taxon>
    </lineage>
</organism>
<feature type="region of interest" description="Disordered" evidence="1">
    <location>
        <begin position="1308"/>
        <end position="1330"/>
    </location>
</feature>
<sequence length="1330" mass="143302">MAFATVISAPRETHSANVFRFTMNKFRSKLKGGDAAGSSTDALNILSSPAPSPVSPGLKKSVSRWKKTKKIPETRPELNIAAALPTSDDFRTSLLMPNLSKRFSMLREQDDPNSLLGKASDDSVLQPRRRSRMADFGFGSNGLNDILEVQSTRSSIKPGFHFGRQGSFGSQGYGSDCGDSSASAVMGRSRPGEGNNMFGGRQKVYKIAGGASSSGLGKAVYEDDIGMSAFQRYRKEREAVDDWQVEDEPSFDFGLDSADAHSGVQDDTQNQVMNDSAKDLSHSPSLSSYDKKRSTTSSTAHSEARSSTAATSVASQQAPGTTPSLVAASQPPAPTVATPPLKRSDTQKRRLYEQGLNEHMQEQQTSAMSRLNSLHRQRPLNNGVQSPPYLYTAKSDTNLAPVKPQQQQLYALRSQSPPPMAPLTTFGSLRKPGSNTGSPLTSGPQSPVSPQIMEFPELTQALEPGDRGKATAMGAFNKPKQSFDENQYLERQQQLQRSLSRKNSRKVSTPLAEQQRTARLEQVEREQNASSSSLQQGTGRSEVQERERSNSNHSTRSRSQSASGKHEPTKAYNVFQNAANSMAAKAGAPQYDTHRTFFGNISASDSEEEEDAMQQEPYHSQHSYGFGDHGRWQPAGLAPVSEHPAFRGHQSKPSLVEEEDEEMEPQPLRTSPSSRTLQLDATGANTPSFVSPELDSPTLGPSTSQPLNGLVHHLRQASNQSSVYPMDEAPEMPSTFWNTMHSGRDAVHSAIDTDSRVESTYTTSNSNPWDLDDADVSYGALENREEGVVSPVAESYRDESRLGMRAPSRAGGQQDRQSAVSQEAEGAPAQPWQHELRKQHNRDASTATQAERDAFANELAARRNAVQENLKSIVENQNQSRGASPAPSANGAFKAFGMLRQKSSRESVDTGRGPSAPTKAMKMLGIGGGNGTASSATLNSQYEHNGYSFEAQRPRKNSGPGGRAPPTPQPARMPPNVPGGEWDPQTRTRGDSNSRARSRSNSEATTGRSRSRTGPYRDDLEKAMIEGTGSSAACLPNLSPMITRELTPRASPDPSSSAFDGQARSRSNSRPGLNTYFDAKNTQLGSMPPTPRLATGLSPGSYTTAGNASRSPVSPLVQNIPTPPMSGNNTPHSANFLPHMSTIQPRQGGLRKRTVSKWDISEPTLISATSNVDTVELPEGASLKNGLEPAPPLPPINPKRRGARKIFGIGRSEMSDAAQNYGNYGRSKTPDPWMSRSTTEPDFDSVAAATRRSPRGGPGHSSFSRPGVMPSQQAGRFENHSSPAIPQYAGVYTPTGGDVAAGVYMPTGAAGQMSPERADKKGGGFEGGMF</sequence>
<feature type="region of interest" description="Disordered" evidence="1">
    <location>
        <begin position="1045"/>
        <end position="1114"/>
    </location>
</feature>
<feature type="compositionally biased region" description="Low complexity" evidence="1">
    <location>
        <begin position="295"/>
        <end position="315"/>
    </location>
</feature>
<feature type="region of interest" description="Disordered" evidence="1">
    <location>
        <begin position="173"/>
        <end position="197"/>
    </location>
</feature>
<feature type="compositionally biased region" description="Low complexity" evidence="1">
    <location>
        <begin position="551"/>
        <end position="563"/>
    </location>
</feature>
<feature type="compositionally biased region" description="Polar residues" evidence="1">
    <location>
        <begin position="433"/>
        <end position="449"/>
    </location>
</feature>
<feature type="region of interest" description="Disordered" evidence="1">
    <location>
        <begin position="899"/>
        <end position="938"/>
    </location>
</feature>
<comment type="caution">
    <text evidence="2">The sequence shown here is derived from an EMBL/GenBank/DDBJ whole genome shotgun (WGS) entry which is preliminary data.</text>
</comment>
<feature type="compositionally biased region" description="Polar residues" evidence="1">
    <location>
        <begin position="528"/>
        <end position="541"/>
    </location>
</feature>
<feature type="region of interest" description="Disordered" evidence="1">
    <location>
        <begin position="490"/>
        <end position="568"/>
    </location>
</feature>
<feature type="compositionally biased region" description="Polar residues" evidence="1">
    <location>
        <begin position="668"/>
        <end position="689"/>
    </location>
</feature>
<evidence type="ECO:0000313" key="2">
    <source>
        <dbReference type="EMBL" id="KAK5117956.1"/>
    </source>
</evidence>
<dbReference type="Proteomes" id="UP001310890">
    <property type="component" value="Unassembled WGS sequence"/>
</dbReference>
<feature type="region of interest" description="Disordered" evidence="1">
    <location>
        <begin position="1221"/>
        <end position="1282"/>
    </location>
</feature>
<feature type="compositionally biased region" description="Pro residues" evidence="1">
    <location>
        <begin position="963"/>
        <end position="977"/>
    </location>
</feature>
<feature type="region of interest" description="Disordered" evidence="1">
    <location>
        <begin position="415"/>
        <end position="450"/>
    </location>
</feature>
<feature type="compositionally biased region" description="Basic and acidic residues" evidence="1">
    <location>
        <begin position="516"/>
        <end position="527"/>
    </location>
</feature>
<feature type="region of interest" description="Disordered" evidence="1">
    <location>
        <begin position="1180"/>
        <end position="1201"/>
    </location>
</feature>
<feature type="compositionally biased region" description="Polar residues" evidence="1">
    <location>
        <begin position="758"/>
        <end position="768"/>
    </location>
</feature>
<feature type="region of interest" description="Disordered" evidence="1">
    <location>
        <begin position="605"/>
        <end position="702"/>
    </location>
</feature>
<reference evidence="2" key="1">
    <citation type="submission" date="2023-08" db="EMBL/GenBank/DDBJ databases">
        <title>Black Yeasts Isolated from many extreme environments.</title>
        <authorList>
            <person name="Coleine C."/>
            <person name="Stajich J.E."/>
            <person name="Selbmann L."/>
        </authorList>
    </citation>
    <scope>NUCLEOTIDE SEQUENCE</scope>
    <source>
        <strain evidence="2">CCFEE 5401</strain>
    </source>
</reference>
<feature type="compositionally biased region" description="Polar residues" evidence="1">
    <location>
        <begin position="1098"/>
        <end position="1114"/>
    </location>
</feature>
<gene>
    <name evidence="2" type="ORF">LTR62_004000</name>
</gene>
<feature type="region of interest" description="Disordered" evidence="1">
    <location>
        <begin position="951"/>
        <end position="1018"/>
    </location>
</feature>
<feature type="region of interest" description="Disordered" evidence="1">
    <location>
        <begin position="752"/>
        <end position="847"/>
    </location>
</feature>
<proteinExistence type="predicted"/>